<dbReference type="EMBL" id="VIGI01000009">
    <property type="protein sequence ID" value="KAB8296368.1"/>
    <property type="molecule type" value="Genomic_DNA"/>
</dbReference>
<organism evidence="2 3">
    <name type="scientific">Monilinia laxa</name>
    <name type="common">Brown rot fungus</name>
    <name type="synonym">Sclerotinia laxa</name>
    <dbReference type="NCBI Taxonomy" id="61186"/>
    <lineage>
        <taxon>Eukaryota</taxon>
        <taxon>Fungi</taxon>
        <taxon>Dikarya</taxon>
        <taxon>Ascomycota</taxon>
        <taxon>Pezizomycotina</taxon>
        <taxon>Leotiomycetes</taxon>
        <taxon>Helotiales</taxon>
        <taxon>Sclerotiniaceae</taxon>
        <taxon>Monilinia</taxon>
    </lineage>
</organism>
<evidence type="ECO:0000256" key="1">
    <source>
        <dbReference type="SAM" id="MobiDB-lite"/>
    </source>
</evidence>
<feature type="compositionally biased region" description="Basic residues" evidence="1">
    <location>
        <begin position="466"/>
        <end position="475"/>
    </location>
</feature>
<gene>
    <name evidence="2" type="ORF">EYC80_009127</name>
</gene>
<dbReference type="OrthoDB" id="3534872at2759"/>
<sequence length="475" mass="53885">MDYDYEKPIPPSSSPRTFNVLPALRQILKSWPLKSLFFDLATPLSDRLQDLTIDEDLPDDSCLDPEYPNLQDLEQDFEDAWNEQNANTNDVNTLKEQNTSKQNRRADRINQYKISKPKIEAVIDSGTLITCRKCLINYRYNLSKVWIPSRNQPILVAPFTEVTKSHIHIATCPTCSFGTCLACGNAPHLEECVFSDSRVAWQALCSIDEAVVNLRNTSPGFIMIHDTRDVQSALLQCLTKLMAAVSSSITPTFGLGELLRKSMLLDLVADIMRNMTVYNIELSPLLIQTWEFLNMVAEHDELCSLFFENRVEMKEKSSGLQRFIFPLILLPVHQSSHIDNSSPRKFYLWPLLQSCVNTANQYLLANHDDVWSAAILAERVLSVHETLTGRVSAQAVTPPMTHPSQTVTGFAVGLKELYKTGAIRKMKSKQGPAQQEEIIVEQPRKKRGYWEPLSEKGQDERDATRGRKRRNTVGK</sequence>
<feature type="region of interest" description="Disordered" evidence="1">
    <location>
        <begin position="425"/>
        <end position="475"/>
    </location>
</feature>
<dbReference type="Proteomes" id="UP000326757">
    <property type="component" value="Unassembled WGS sequence"/>
</dbReference>
<evidence type="ECO:0000313" key="3">
    <source>
        <dbReference type="Proteomes" id="UP000326757"/>
    </source>
</evidence>
<protein>
    <submittedName>
        <fullName evidence="2">Uncharacterized protein</fullName>
    </submittedName>
</protein>
<accession>A0A5N6K2I1</accession>
<proteinExistence type="predicted"/>
<feature type="compositionally biased region" description="Basic and acidic residues" evidence="1">
    <location>
        <begin position="453"/>
        <end position="465"/>
    </location>
</feature>
<keyword evidence="3" id="KW-1185">Reference proteome</keyword>
<evidence type="ECO:0000313" key="2">
    <source>
        <dbReference type="EMBL" id="KAB8296368.1"/>
    </source>
</evidence>
<name>A0A5N6K2I1_MONLA</name>
<dbReference type="AlphaFoldDB" id="A0A5N6K2I1"/>
<reference evidence="2 3" key="1">
    <citation type="submission" date="2019-06" db="EMBL/GenBank/DDBJ databases">
        <title>Genome Sequence of the Brown Rot Fungal Pathogen Monilinia laxa.</title>
        <authorList>
            <person name="De Miccolis Angelini R.M."/>
            <person name="Landi L."/>
            <person name="Abate D."/>
            <person name="Pollastro S."/>
            <person name="Romanazzi G."/>
            <person name="Faretra F."/>
        </authorList>
    </citation>
    <scope>NUCLEOTIDE SEQUENCE [LARGE SCALE GENOMIC DNA]</scope>
    <source>
        <strain evidence="2 3">Mlax316</strain>
    </source>
</reference>
<comment type="caution">
    <text evidence="2">The sequence shown here is derived from an EMBL/GenBank/DDBJ whole genome shotgun (WGS) entry which is preliminary data.</text>
</comment>